<dbReference type="InterPro" id="IPR003377">
    <property type="entry name" value="Cornichon"/>
</dbReference>
<dbReference type="GO" id="GO:0030134">
    <property type="term" value="C:COPII-coated ER to Golgi transport vesicle"/>
    <property type="evidence" value="ECO:0000318"/>
    <property type="project" value="GO_Central"/>
</dbReference>
<dbReference type="EMBL" id="DS985261">
    <property type="protein sequence ID" value="EDV20235.1"/>
    <property type="molecule type" value="Genomic_DNA"/>
</dbReference>
<dbReference type="Proteomes" id="UP000009022">
    <property type="component" value="Unassembled WGS sequence"/>
</dbReference>
<dbReference type="HOGENOM" id="CLU_112942_0_1_1"/>
<proteinExistence type="inferred from homology"/>
<dbReference type="CTD" id="6758457"/>
<comment type="subcellular location">
    <subcellularLocation>
        <location evidence="1">Membrane</location>
        <topology evidence="1">Multi-pass membrane protein</topology>
    </subcellularLocation>
</comment>
<keyword evidence="5 6" id="KW-0472">Membrane</keyword>
<evidence type="ECO:0000313" key="7">
    <source>
        <dbReference type="EMBL" id="EDV20235.1"/>
    </source>
</evidence>
<dbReference type="GO" id="GO:0005102">
    <property type="term" value="F:signaling receptor binding"/>
    <property type="evidence" value="ECO:0000318"/>
    <property type="project" value="GO_Central"/>
</dbReference>
<dbReference type="PhylomeDB" id="B3SAD0"/>
<dbReference type="OrthoDB" id="8775810at2759"/>
<name>B3SAD0_TRIAD</name>
<evidence type="ECO:0000256" key="4">
    <source>
        <dbReference type="ARBA" id="ARBA00022989"/>
    </source>
</evidence>
<evidence type="ECO:0000256" key="3">
    <source>
        <dbReference type="ARBA" id="ARBA00022692"/>
    </source>
</evidence>
<evidence type="ECO:0000256" key="2">
    <source>
        <dbReference type="ARBA" id="ARBA00010095"/>
    </source>
</evidence>
<gene>
    <name evidence="7" type="ORF">TRIADDRAFT_32218</name>
</gene>
<dbReference type="FunCoup" id="B3SAD0">
    <property type="interactions" value="1183"/>
</dbReference>
<evidence type="ECO:0000313" key="8">
    <source>
        <dbReference type="Proteomes" id="UP000009022"/>
    </source>
</evidence>
<dbReference type="OMA" id="HKKECFI"/>
<dbReference type="GO" id="GO:0006888">
    <property type="term" value="P:endoplasmic reticulum to Golgi vesicle-mediated transport"/>
    <property type="evidence" value="ECO:0000318"/>
    <property type="project" value="GO_Central"/>
</dbReference>
<keyword evidence="4 6" id="KW-1133">Transmembrane helix</keyword>
<dbReference type="RefSeq" id="XP_002117185.1">
    <property type="nucleotide sequence ID" value="XM_002117149.1"/>
</dbReference>
<comment type="similarity">
    <text evidence="2">Belongs to the cornichon family.</text>
</comment>
<accession>B3SAD0</accession>
<evidence type="ECO:0000256" key="1">
    <source>
        <dbReference type="ARBA" id="ARBA00004141"/>
    </source>
</evidence>
<dbReference type="GeneID" id="6758457"/>
<reference evidence="7 8" key="1">
    <citation type="journal article" date="2008" name="Nature">
        <title>The Trichoplax genome and the nature of placozoans.</title>
        <authorList>
            <person name="Srivastava M."/>
            <person name="Begovic E."/>
            <person name="Chapman J."/>
            <person name="Putnam N.H."/>
            <person name="Hellsten U."/>
            <person name="Kawashima T."/>
            <person name="Kuo A."/>
            <person name="Mitros T."/>
            <person name="Salamov A."/>
            <person name="Carpenter M.L."/>
            <person name="Signorovitch A.Y."/>
            <person name="Moreno M.A."/>
            <person name="Kamm K."/>
            <person name="Grimwood J."/>
            <person name="Schmutz J."/>
            <person name="Shapiro H."/>
            <person name="Grigoriev I.V."/>
            <person name="Buss L.W."/>
            <person name="Schierwater B."/>
            <person name="Dellaporta S.L."/>
            <person name="Rokhsar D.S."/>
        </authorList>
    </citation>
    <scope>NUCLEOTIDE SEQUENCE [LARGE SCALE GENOMIC DNA]</scope>
    <source>
        <strain evidence="7 8">Grell-BS-1999</strain>
    </source>
</reference>
<evidence type="ECO:0008006" key="9">
    <source>
        <dbReference type="Google" id="ProtNLM"/>
    </source>
</evidence>
<dbReference type="STRING" id="10228.B3SAD0"/>
<keyword evidence="8" id="KW-1185">Reference proteome</keyword>
<dbReference type="AlphaFoldDB" id="B3SAD0"/>
<sequence>MAQAAVFVFALIDDCFLLFLAVYFIIELSDLESDHINATTCCTRLNRWLLPEALAQLLTTVMLLLSFELMFLIFTLPMTIFLVRRIITSRRGHLGYYDPTEIYNRGLLKSHIKESMIKMAYYLFGFFIFLFRLEPKLLHLD</sequence>
<feature type="transmembrane region" description="Helical" evidence="6">
    <location>
        <begin position="115"/>
        <end position="133"/>
    </location>
</feature>
<dbReference type="eggNOG" id="KOG2729">
    <property type="taxonomic scope" value="Eukaryota"/>
</dbReference>
<protein>
    <recommendedName>
        <fullName evidence="9">Protein cornichon homolog 4</fullName>
    </recommendedName>
</protein>
<evidence type="ECO:0000256" key="6">
    <source>
        <dbReference type="SAM" id="Phobius"/>
    </source>
</evidence>
<dbReference type="InParanoid" id="B3SAD0"/>
<dbReference type="KEGG" id="tad:TRIADDRAFT_32218"/>
<dbReference type="PANTHER" id="PTHR12290">
    <property type="entry name" value="CORNICHON-RELATED"/>
    <property type="match status" value="1"/>
</dbReference>
<keyword evidence="3 6" id="KW-0812">Transmembrane</keyword>
<dbReference type="SMART" id="SM01398">
    <property type="entry name" value="Cornichon"/>
    <property type="match status" value="1"/>
</dbReference>
<organism evidence="7 8">
    <name type="scientific">Trichoplax adhaerens</name>
    <name type="common">Trichoplax reptans</name>
    <dbReference type="NCBI Taxonomy" id="10228"/>
    <lineage>
        <taxon>Eukaryota</taxon>
        <taxon>Metazoa</taxon>
        <taxon>Placozoa</taxon>
        <taxon>Uniplacotomia</taxon>
        <taxon>Trichoplacea</taxon>
        <taxon>Trichoplacidae</taxon>
        <taxon>Trichoplax</taxon>
    </lineage>
</organism>
<feature type="transmembrane region" description="Helical" evidence="6">
    <location>
        <begin position="53"/>
        <end position="83"/>
    </location>
</feature>
<evidence type="ECO:0000256" key="5">
    <source>
        <dbReference type="ARBA" id="ARBA00023136"/>
    </source>
</evidence>
<dbReference type="GO" id="GO:0005789">
    <property type="term" value="C:endoplasmic reticulum membrane"/>
    <property type="evidence" value="ECO:0000318"/>
    <property type="project" value="GO_Central"/>
</dbReference>
<feature type="transmembrane region" description="Helical" evidence="6">
    <location>
        <begin position="7"/>
        <end position="26"/>
    </location>
</feature>
<dbReference type="Pfam" id="PF03311">
    <property type="entry name" value="Cornichon"/>
    <property type="match status" value="1"/>
</dbReference>